<dbReference type="Proteomes" id="UP000054549">
    <property type="component" value="Unassembled WGS sequence"/>
</dbReference>
<keyword evidence="2 5" id="KW-0808">Transferase</keyword>
<comment type="similarity">
    <text evidence="1">Belongs to the glycosyltransferase 90 family.</text>
</comment>
<organism evidence="5 6">
    <name type="scientific">Amanita muscaria (strain Koide BX008)</name>
    <dbReference type="NCBI Taxonomy" id="946122"/>
    <lineage>
        <taxon>Eukaryota</taxon>
        <taxon>Fungi</taxon>
        <taxon>Dikarya</taxon>
        <taxon>Basidiomycota</taxon>
        <taxon>Agaricomycotina</taxon>
        <taxon>Agaricomycetes</taxon>
        <taxon>Agaricomycetidae</taxon>
        <taxon>Agaricales</taxon>
        <taxon>Pluteineae</taxon>
        <taxon>Amanitaceae</taxon>
        <taxon>Amanita</taxon>
    </lineage>
</organism>
<evidence type="ECO:0000313" key="6">
    <source>
        <dbReference type="Proteomes" id="UP000054549"/>
    </source>
</evidence>
<evidence type="ECO:0000313" key="5">
    <source>
        <dbReference type="EMBL" id="KIL54285.1"/>
    </source>
</evidence>
<dbReference type="InterPro" id="IPR006598">
    <property type="entry name" value="CAP10"/>
</dbReference>
<evidence type="ECO:0000256" key="3">
    <source>
        <dbReference type="SAM" id="Phobius"/>
    </source>
</evidence>
<dbReference type="InterPro" id="IPR051091">
    <property type="entry name" value="O-Glucosyltr/Glycosyltrsf_90"/>
</dbReference>
<dbReference type="AlphaFoldDB" id="A0A0C2RVM4"/>
<dbReference type="PANTHER" id="PTHR12203">
    <property type="entry name" value="KDEL LYS-ASP-GLU-LEU CONTAINING - RELATED"/>
    <property type="match status" value="1"/>
</dbReference>
<keyword evidence="6" id="KW-1185">Reference proteome</keyword>
<protein>
    <submittedName>
        <fullName evidence="5">Glycosyltransferase family 90 protein</fullName>
    </submittedName>
</protein>
<dbReference type="HOGENOM" id="CLU_005027_4_0_1"/>
<gene>
    <name evidence="5" type="ORF">M378DRAFT_174325</name>
</gene>
<dbReference type="GO" id="GO:0016740">
    <property type="term" value="F:transferase activity"/>
    <property type="evidence" value="ECO:0007669"/>
    <property type="project" value="UniProtKB-KW"/>
</dbReference>
<evidence type="ECO:0000259" key="4">
    <source>
        <dbReference type="SMART" id="SM00672"/>
    </source>
</evidence>
<feature type="transmembrane region" description="Helical" evidence="3">
    <location>
        <begin position="21"/>
        <end position="39"/>
    </location>
</feature>
<evidence type="ECO:0000256" key="2">
    <source>
        <dbReference type="ARBA" id="ARBA00022679"/>
    </source>
</evidence>
<dbReference type="Pfam" id="PF05686">
    <property type="entry name" value="Glyco_transf_90"/>
    <property type="match status" value="1"/>
</dbReference>
<dbReference type="PANTHER" id="PTHR12203:SF35">
    <property type="entry name" value="PROTEIN O-GLUCOSYLTRANSFERASE 1"/>
    <property type="match status" value="1"/>
</dbReference>
<keyword evidence="3" id="KW-0812">Transmembrane</keyword>
<name>A0A0C2RVM4_AMAMK</name>
<keyword evidence="3" id="KW-1133">Transmembrane helix</keyword>
<sequence>MPFPGVTLQKVPRFLFDYRRSVFIAALILFLVPFGFFVGRDQESSTIVDNSNNESRFAKYAGLLISPKRDPEPPIYHPIPKLMDDAEAQYEKKLKSQSKTLKAAVEEYKQRYKRAPPKGFDEWFRFAHENDFQMMDEFNGLMGDLEPFWALAGEELRSRCKQVANLPSIDLVMIENGEANVKMNNNSYQDLEESASAFTFVTMLQRFIQQLPDMEFPINVKSESRVILSWEARSATQSNATDTCQKDGIISVLGREFTPKWDDGGTVWNLWRSTCPPTSPARRGYSSVRNASISQVKSYFGKSGQGRGRDFRFIKNTSAQQINFCAHPYAHRTQGHFFSNWRTIPALYPVFSPAKARGFMDIRIPSHYYYANTSQFTYGWDPASEDVADIDPLEVPWKNKADKIFWRGATTGGGNSPPGFAPQYHRHRFVRMASEKGNTDRSVTYADPPSSTTEFVTTQVSTAKLNEEIMDVAFTEMSDSDSYPGGRDALKASYPFARTVPLGKRWSYRYLLDLDGSSYSGRFMALLASNSVPIKATVYEEFFTDWIQPWVHFIPLSTSYKEIYNIFTYFTGPTKATLEAANSTIAEVPIDQRDGDKRLKKIAQAGRLWKKKMGRAIDMEVYVYRLCLEWARLRADDRDAMSFDL</sequence>
<dbReference type="STRING" id="946122.A0A0C2RVM4"/>
<dbReference type="SMART" id="SM00672">
    <property type="entry name" value="CAP10"/>
    <property type="match status" value="1"/>
</dbReference>
<dbReference type="InParanoid" id="A0A0C2RVM4"/>
<reference evidence="5 6" key="1">
    <citation type="submission" date="2014-04" db="EMBL/GenBank/DDBJ databases">
        <title>Evolutionary Origins and Diversification of the Mycorrhizal Mutualists.</title>
        <authorList>
            <consortium name="DOE Joint Genome Institute"/>
            <consortium name="Mycorrhizal Genomics Consortium"/>
            <person name="Kohler A."/>
            <person name="Kuo A."/>
            <person name="Nagy L.G."/>
            <person name="Floudas D."/>
            <person name="Copeland A."/>
            <person name="Barry K.W."/>
            <person name="Cichocki N."/>
            <person name="Veneault-Fourrey C."/>
            <person name="LaButti K."/>
            <person name="Lindquist E.A."/>
            <person name="Lipzen A."/>
            <person name="Lundell T."/>
            <person name="Morin E."/>
            <person name="Murat C."/>
            <person name="Riley R."/>
            <person name="Ohm R."/>
            <person name="Sun H."/>
            <person name="Tunlid A."/>
            <person name="Henrissat B."/>
            <person name="Grigoriev I.V."/>
            <person name="Hibbett D.S."/>
            <person name="Martin F."/>
        </authorList>
    </citation>
    <scope>NUCLEOTIDE SEQUENCE [LARGE SCALE GENOMIC DNA]</scope>
    <source>
        <strain evidence="5 6">Koide BX008</strain>
    </source>
</reference>
<feature type="domain" description="Glycosyl transferase CAP10" evidence="4">
    <location>
        <begin position="307"/>
        <end position="609"/>
    </location>
</feature>
<keyword evidence="3" id="KW-0472">Membrane</keyword>
<evidence type="ECO:0000256" key="1">
    <source>
        <dbReference type="ARBA" id="ARBA00010118"/>
    </source>
</evidence>
<accession>A0A0C2RVM4</accession>
<proteinExistence type="inferred from homology"/>
<dbReference type="EMBL" id="KN818838">
    <property type="protein sequence ID" value="KIL54285.1"/>
    <property type="molecule type" value="Genomic_DNA"/>
</dbReference>
<dbReference type="OrthoDB" id="202415at2759"/>